<keyword evidence="3" id="KW-1185">Reference proteome</keyword>
<reference evidence="2 3" key="1">
    <citation type="submission" date="2019-04" db="EMBL/GenBank/DDBJ databases">
        <authorList>
            <person name="Li Y."/>
            <person name="Wang J."/>
        </authorList>
    </citation>
    <scope>NUCLEOTIDE SEQUENCE [LARGE SCALE GENOMIC DNA]</scope>
    <source>
        <strain evidence="2 3">DSM 14668</strain>
    </source>
</reference>
<name>A0A4V5PQ20_9BACT</name>
<dbReference type="RefSeq" id="WP_136928594.1">
    <property type="nucleotide sequence ID" value="NZ_SSMQ01000007.1"/>
</dbReference>
<feature type="compositionally biased region" description="Basic residues" evidence="1">
    <location>
        <begin position="10"/>
        <end position="20"/>
    </location>
</feature>
<protein>
    <submittedName>
        <fullName evidence="2">Uncharacterized protein</fullName>
    </submittedName>
</protein>
<dbReference type="EMBL" id="SSMQ01000007">
    <property type="protein sequence ID" value="TKD10194.1"/>
    <property type="molecule type" value="Genomic_DNA"/>
</dbReference>
<evidence type="ECO:0000313" key="3">
    <source>
        <dbReference type="Proteomes" id="UP000309215"/>
    </source>
</evidence>
<dbReference type="AlphaFoldDB" id="A0A4V5PQ20"/>
<dbReference type="OrthoDB" id="276660at2"/>
<sequence>MSPGRLSPFPKRKSSTKLRAQRPGSIAPPRASVPPPLLDPASELSAVLAELSPHGVAALLAHARKLRDDERRRGASPPLIVLSPRDFAARVVQAASDLIVARDDGRMFIASLFRSLEERGETSGLGLAEFKNRLLMAHQAGLLVLSRFEPHERADAATVTASEIRHLGATFHLVLVRRPKSEGSK</sequence>
<accession>A0A4V5PQ20</accession>
<comment type="caution">
    <text evidence="2">The sequence shown here is derived from an EMBL/GenBank/DDBJ whole genome shotgun (WGS) entry which is preliminary data.</text>
</comment>
<proteinExistence type="predicted"/>
<feature type="region of interest" description="Disordered" evidence="1">
    <location>
        <begin position="1"/>
        <end position="37"/>
    </location>
</feature>
<organism evidence="2 3">
    <name type="scientific">Polyangium fumosum</name>
    <dbReference type="NCBI Taxonomy" id="889272"/>
    <lineage>
        <taxon>Bacteria</taxon>
        <taxon>Pseudomonadati</taxon>
        <taxon>Myxococcota</taxon>
        <taxon>Polyangia</taxon>
        <taxon>Polyangiales</taxon>
        <taxon>Polyangiaceae</taxon>
        <taxon>Polyangium</taxon>
    </lineage>
</organism>
<evidence type="ECO:0000313" key="2">
    <source>
        <dbReference type="EMBL" id="TKD10194.1"/>
    </source>
</evidence>
<gene>
    <name evidence="2" type="ORF">E8A74_09270</name>
</gene>
<evidence type="ECO:0000256" key="1">
    <source>
        <dbReference type="SAM" id="MobiDB-lite"/>
    </source>
</evidence>
<dbReference type="Proteomes" id="UP000309215">
    <property type="component" value="Unassembled WGS sequence"/>
</dbReference>